<dbReference type="PROSITE" id="PS50203">
    <property type="entry name" value="CALPAIN_CAT"/>
    <property type="match status" value="1"/>
</dbReference>
<accession>A0A3Q2X3R2</accession>
<dbReference type="PROSITE" id="PS50222">
    <property type="entry name" value="EF_HAND_2"/>
    <property type="match status" value="1"/>
</dbReference>
<keyword evidence="18" id="KW-1185">Reference proteome</keyword>
<dbReference type="GO" id="GO:0005509">
    <property type="term" value="F:calcium ion binding"/>
    <property type="evidence" value="ECO:0007669"/>
    <property type="project" value="InterPro"/>
</dbReference>
<dbReference type="FunFam" id="2.60.120.380:FF:000001">
    <property type="entry name" value="Calpain-1 catalytic subunit"/>
    <property type="match status" value="1"/>
</dbReference>
<comment type="cofactor">
    <cofactor evidence="2">
        <name>Ca(2+)</name>
        <dbReference type="ChEBI" id="CHEBI:29108"/>
    </cofactor>
</comment>
<dbReference type="GO" id="GO:0004198">
    <property type="term" value="F:calcium-dependent cysteine-type endopeptidase activity"/>
    <property type="evidence" value="ECO:0007669"/>
    <property type="project" value="UniProtKB-EC"/>
</dbReference>
<dbReference type="InterPro" id="IPR036213">
    <property type="entry name" value="Calpain_III_sf"/>
</dbReference>
<dbReference type="PANTHER" id="PTHR10183">
    <property type="entry name" value="CALPAIN"/>
    <property type="match status" value="1"/>
</dbReference>
<dbReference type="GO" id="GO:0005737">
    <property type="term" value="C:cytoplasm"/>
    <property type="evidence" value="ECO:0007669"/>
    <property type="project" value="UniProtKB-SubCell"/>
</dbReference>
<dbReference type="PROSITE" id="PS00018">
    <property type="entry name" value="EF_HAND_1"/>
    <property type="match status" value="1"/>
</dbReference>
<dbReference type="CDD" id="cd00214">
    <property type="entry name" value="Calpain_III"/>
    <property type="match status" value="1"/>
</dbReference>
<dbReference type="InterPro" id="IPR022682">
    <property type="entry name" value="Calpain_domain_III"/>
</dbReference>
<evidence type="ECO:0000256" key="7">
    <source>
        <dbReference type="ARBA" id="ARBA00022670"/>
    </source>
</evidence>
<keyword evidence="10 14" id="KW-0378">Hydrolase</keyword>
<dbReference type="PROSITE" id="PS00139">
    <property type="entry name" value="THIOL_PROTEASE_CYS"/>
    <property type="match status" value="1"/>
</dbReference>
<evidence type="ECO:0000259" key="16">
    <source>
        <dbReference type="PROSITE" id="PS50222"/>
    </source>
</evidence>
<evidence type="ECO:0000256" key="12">
    <source>
        <dbReference type="ARBA" id="ARBA00022837"/>
    </source>
</evidence>
<keyword evidence="7 14" id="KW-0645">Protease</keyword>
<evidence type="ECO:0000256" key="3">
    <source>
        <dbReference type="ARBA" id="ARBA00004496"/>
    </source>
</evidence>
<dbReference type="InterPro" id="IPR022684">
    <property type="entry name" value="Calpain_cysteine_protease"/>
</dbReference>
<evidence type="ECO:0000259" key="15">
    <source>
        <dbReference type="PROSITE" id="PS50203"/>
    </source>
</evidence>
<proteinExistence type="inferred from homology"/>
<dbReference type="Gene3D" id="3.90.70.10">
    <property type="entry name" value="Cysteine proteinases"/>
    <property type="match status" value="1"/>
</dbReference>
<reference evidence="17" key="1">
    <citation type="submission" date="2025-08" db="UniProtKB">
        <authorList>
            <consortium name="Ensembl"/>
        </authorList>
    </citation>
    <scope>IDENTIFICATION</scope>
</reference>
<dbReference type="InterPro" id="IPR018247">
    <property type="entry name" value="EF_Hand_1_Ca_BS"/>
</dbReference>
<dbReference type="Gene3D" id="1.10.238.10">
    <property type="entry name" value="EF-hand"/>
    <property type="match status" value="1"/>
</dbReference>
<feature type="active site" evidence="13 14">
    <location>
        <position position="280"/>
    </location>
</feature>
<evidence type="ECO:0000256" key="6">
    <source>
        <dbReference type="ARBA" id="ARBA00022490"/>
    </source>
</evidence>
<evidence type="ECO:0000256" key="2">
    <source>
        <dbReference type="ARBA" id="ARBA00001913"/>
    </source>
</evidence>
<feature type="domain" description="EF-hand" evidence="16">
    <location>
        <begin position="592"/>
        <end position="627"/>
    </location>
</feature>
<protein>
    <recommendedName>
        <fullName evidence="5">calpain-2</fullName>
        <ecNumber evidence="5">3.4.22.53</ecNumber>
    </recommendedName>
</protein>
<evidence type="ECO:0000256" key="1">
    <source>
        <dbReference type="ARBA" id="ARBA00001223"/>
    </source>
</evidence>
<evidence type="ECO:0000256" key="5">
    <source>
        <dbReference type="ARBA" id="ARBA00012481"/>
    </source>
</evidence>
<dbReference type="Pfam" id="PF00648">
    <property type="entry name" value="Peptidase_C2"/>
    <property type="match status" value="1"/>
</dbReference>
<comment type="subcellular location">
    <subcellularLocation>
        <location evidence="3">Cytoplasm</location>
    </subcellularLocation>
</comment>
<name>A0A3Q2X3R2_HAPBU</name>
<dbReference type="InterPro" id="IPR000169">
    <property type="entry name" value="Pept_cys_AS"/>
</dbReference>
<dbReference type="InterPro" id="IPR022683">
    <property type="entry name" value="Calpain_III"/>
</dbReference>
<dbReference type="FunFam" id="1.10.238.10:FF:000099">
    <property type="entry name" value="calpain-2 catalytic subunit"/>
    <property type="match status" value="1"/>
</dbReference>
<evidence type="ECO:0000256" key="14">
    <source>
        <dbReference type="PROSITE-ProRule" id="PRU00239"/>
    </source>
</evidence>
<comment type="similarity">
    <text evidence="4">Belongs to the peptidase C2 family.</text>
</comment>
<dbReference type="AlphaFoldDB" id="A0A3Q2X3R2"/>
<dbReference type="SMART" id="SM00054">
    <property type="entry name" value="EFh"/>
    <property type="match status" value="2"/>
</dbReference>
<dbReference type="InterPro" id="IPR038765">
    <property type="entry name" value="Papain-like_cys_pep_sf"/>
</dbReference>
<dbReference type="CDD" id="cd00044">
    <property type="entry name" value="CysPc"/>
    <property type="match status" value="1"/>
</dbReference>
<dbReference type="Pfam" id="PF01067">
    <property type="entry name" value="Calpain_III"/>
    <property type="match status" value="1"/>
</dbReference>
<dbReference type="Proteomes" id="UP000264840">
    <property type="component" value="Unplaced"/>
</dbReference>
<evidence type="ECO:0000256" key="11">
    <source>
        <dbReference type="ARBA" id="ARBA00022807"/>
    </source>
</evidence>
<comment type="catalytic activity">
    <reaction evidence="1">
        <text>Broad endopeptidase specificity.</text>
        <dbReference type="EC" id="3.4.22.53"/>
    </reaction>
</comment>
<organism evidence="17 18">
    <name type="scientific">Haplochromis burtoni</name>
    <name type="common">Burton's mouthbrooder</name>
    <name type="synonym">Chromis burtoni</name>
    <dbReference type="NCBI Taxonomy" id="8153"/>
    <lineage>
        <taxon>Eukaryota</taxon>
        <taxon>Metazoa</taxon>
        <taxon>Chordata</taxon>
        <taxon>Craniata</taxon>
        <taxon>Vertebrata</taxon>
        <taxon>Euteleostomi</taxon>
        <taxon>Actinopterygii</taxon>
        <taxon>Neopterygii</taxon>
        <taxon>Teleostei</taxon>
        <taxon>Neoteleostei</taxon>
        <taxon>Acanthomorphata</taxon>
        <taxon>Ovalentaria</taxon>
        <taxon>Cichlomorphae</taxon>
        <taxon>Cichliformes</taxon>
        <taxon>Cichlidae</taxon>
        <taxon>African cichlids</taxon>
        <taxon>Pseudocrenilabrinae</taxon>
        <taxon>Haplochromini</taxon>
        <taxon>Haplochromis</taxon>
    </lineage>
</organism>
<keyword evidence="6" id="KW-0963">Cytoplasm</keyword>
<evidence type="ECO:0000256" key="4">
    <source>
        <dbReference type="ARBA" id="ARBA00007623"/>
    </source>
</evidence>
<dbReference type="FunFam" id="3.90.70.10:FF:000001">
    <property type="entry name" value="Calpain-1 catalytic subunit"/>
    <property type="match status" value="1"/>
</dbReference>
<dbReference type="GO" id="GO:0006508">
    <property type="term" value="P:proteolysis"/>
    <property type="evidence" value="ECO:0007669"/>
    <property type="project" value="UniProtKB-KW"/>
</dbReference>
<keyword evidence="9" id="KW-0677">Repeat</keyword>
<dbReference type="InterPro" id="IPR002048">
    <property type="entry name" value="EF_hand_dom"/>
</dbReference>
<feature type="active site" evidence="13 14">
    <location>
        <position position="256"/>
    </location>
</feature>
<evidence type="ECO:0000256" key="8">
    <source>
        <dbReference type="ARBA" id="ARBA00022723"/>
    </source>
</evidence>
<evidence type="ECO:0000256" key="10">
    <source>
        <dbReference type="ARBA" id="ARBA00022801"/>
    </source>
</evidence>
<dbReference type="EC" id="3.4.22.53" evidence="5"/>
<keyword evidence="8" id="KW-0479">Metal-binding</keyword>
<dbReference type="GeneTree" id="ENSGT00940000154784"/>
<dbReference type="PANTHER" id="PTHR10183:SF409">
    <property type="entry name" value="CALPAIN-8"/>
    <property type="match status" value="1"/>
</dbReference>
<dbReference type="InterPro" id="IPR001300">
    <property type="entry name" value="Peptidase_C2_calpain_cat"/>
</dbReference>
<evidence type="ECO:0000256" key="9">
    <source>
        <dbReference type="ARBA" id="ARBA00022737"/>
    </source>
</evidence>
<feature type="active site" evidence="13 14">
    <location>
        <position position="105"/>
    </location>
</feature>
<evidence type="ECO:0000313" key="18">
    <source>
        <dbReference type="Proteomes" id="UP000264840"/>
    </source>
</evidence>
<dbReference type="SMART" id="SM00720">
    <property type="entry name" value="calpain_III"/>
    <property type="match status" value="1"/>
</dbReference>
<dbReference type="InterPro" id="IPR033883">
    <property type="entry name" value="C2_III"/>
</dbReference>
<reference evidence="17" key="2">
    <citation type="submission" date="2025-09" db="UniProtKB">
        <authorList>
            <consortium name="Ensembl"/>
        </authorList>
    </citation>
    <scope>IDENTIFICATION</scope>
</reference>
<dbReference type="SUPFAM" id="SSF47473">
    <property type="entry name" value="EF-hand"/>
    <property type="match status" value="1"/>
</dbReference>
<evidence type="ECO:0000256" key="13">
    <source>
        <dbReference type="PIRSR" id="PIRSR622684-1"/>
    </source>
</evidence>
<dbReference type="Ensembl" id="ENSHBUT00000027973.1">
    <property type="protein sequence ID" value="ENSHBUP00000033797.1"/>
    <property type="gene ID" value="ENSHBUG00000021333.1"/>
</dbReference>
<keyword evidence="11 14" id="KW-0788">Thiol protease</keyword>
<evidence type="ECO:0000313" key="17">
    <source>
        <dbReference type="Ensembl" id="ENSHBUP00000033797.1"/>
    </source>
</evidence>
<sequence length="699" mass="78651">MTSTASRLARQQDRELGIGTNAQAVKFYKQDYEALRQQCLETGHLFQDDRFPPEPKSLGYNQLGPYSSKTKGIVWKRPTELCSNPQFIDDGATRTDIRQGTLGDCWLLAAIASLTLNQDILARVVPPDQSFTEGYAGIFHFQVRKLLLHLLIFLSDGKLLFVHSAEGSEFWSALLEKAYAKVYGSYEALTGGNTIEGFEDFTGGIAETYNLKEAPANLFHIIQRALSLGSLMGCSIDITSAYESEAVTSLKLVKGHAYSLTGAEEANFKGQQVQLVRIRNPWGEVEWTGPWSDGSSEWSHVTEDEKLKLNNVAEDGEFWMSYSDFIRNFSELEICNLTPDTLTSDDVGHWNYCQFEGMWRVGSTAGGCRNHTATFPSNPQFLLRLEDVDDNPLDGKHGCTFLVGLMQKDGRRLMKVDPNLETIGFAIYKYKGCKNVRLGPDVLLRQKHVAMSPTFINTREVCGRFNLPPGEYAIIPSTFHPHKNGSFILRVFTEKEAATRRLEQKIDAKIKEDKVSEKDVDPQLKQLFKQLAGNNTEVSAFELIKILNNAVSQRSDIKTDGFSLETGRLMVSLLDKDESGKLGLMEFQLIWKKIQKYLEIFKSLDTDKSGTMSSHEMRDAASKAGFQINSAVLRAVVNRYADAQYAIHFDSFVGCLFKLEMLFMFKTLERDDSGKIELNMQQWLLLAAFSSGRQALQKN</sequence>
<dbReference type="InterPro" id="IPR011992">
    <property type="entry name" value="EF-hand-dom_pair"/>
</dbReference>
<dbReference type="PRINTS" id="PR00704">
    <property type="entry name" value="CALPAIN"/>
</dbReference>
<dbReference type="SUPFAM" id="SSF49758">
    <property type="entry name" value="Calpain large subunit, middle domain (domain III)"/>
    <property type="match status" value="1"/>
</dbReference>
<feature type="domain" description="Calpain catalytic" evidence="15">
    <location>
        <begin position="45"/>
        <end position="338"/>
    </location>
</feature>
<dbReference type="Gene3D" id="2.60.120.380">
    <property type="match status" value="1"/>
</dbReference>
<dbReference type="SMART" id="SM00230">
    <property type="entry name" value="CysPc"/>
    <property type="match status" value="1"/>
</dbReference>
<keyword evidence="12" id="KW-0106">Calcium</keyword>
<dbReference type="SUPFAM" id="SSF54001">
    <property type="entry name" value="Cysteine proteinases"/>
    <property type="match status" value="1"/>
</dbReference>